<keyword evidence="3" id="KW-1185">Reference proteome</keyword>
<evidence type="ECO:0008006" key="4">
    <source>
        <dbReference type="Google" id="ProtNLM"/>
    </source>
</evidence>
<dbReference type="EMBL" id="ADZU01000041">
    <property type="protein sequence ID" value="EFS91217.1"/>
    <property type="molecule type" value="Genomic_DNA"/>
</dbReference>
<protein>
    <recommendedName>
        <fullName evidence="4">cAMP factor (Cfa)</fullName>
    </recommendedName>
</protein>
<organism evidence="2 3">
    <name type="scientific">Cutibacterium modestum HL044PA1</name>
    <dbReference type="NCBI Taxonomy" id="765109"/>
    <lineage>
        <taxon>Bacteria</taxon>
        <taxon>Bacillati</taxon>
        <taxon>Actinomycetota</taxon>
        <taxon>Actinomycetes</taxon>
        <taxon>Propionibacteriales</taxon>
        <taxon>Propionibacteriaceae</taxon>
        <taxon>Cutibacterium</taxon>
        <taxon>Cutibacterium modestum</taxon>
    </lineage>
</organism>
<name>A0ABN0C256_9ACTN</name>
<dbReference type="InterPro" id="IPR010860">
    <property type="entry name" value="CAMP_factor"/>
</dbReference>
<reference evidence="2" key="1">
    <citation type="submission" date="2010-08" db="EMBL/GenBank/DDBJ databases">
        <authorList>
            <person name="Weinstock G."/>
            <person name="Sodergren E."/>
            <person name="Clifton S."/>
            <person name="Fulton L."/>
            <person name="Fulton B."/>
            <person name="Courtney L."/>
            <person name="Fronick C."/>
            <person name="Harrison M."/>
            <person name="Strong C."/>
            <person name="Farmer C."/>
            <person name="Delahaunty K."/>
            <person name="Markovic C."/>
            <person name="Hall O."/>
            <person name="Minx P."/>
            <person name="Tomlinson C."/>
            <person name="Mitreva M."/>
            <person name="Hou S."/>
            <person name="Chen J."/>
            <person name="Wollam A."/>
            <person name="Pepin K.H."/>
            <person name="Johnson M."/>
            <person name="Bhonagiri V."/>
            <person name="Zhang X."/>
            <person name="Suruliraj S."/>
            <person name="Warren W."/>
            <person name="Chinwalla A."/>
            <person name="Mardis E.R."/>
            <person name="Wilson R.K."/>
        </authorList>
    </citation>
    <scope>NUCLEOTIDE SEQUENCE [LARGE SCALE GENOMIC DNA]</scope>
    <source>
        <strain evidence="2">HL044PA1</strain>
    </source>
</reference>
<evidence type="ECO:0000313" key="2">
    <source>
        <dbReference type="EMBL" id="EFS91217.1"/>
    </source>
</evidence>
<evidence type="ECO:0000313" key="3">
    <source>
        <dbReference type="Proteomes" id="UP000003179"/>
    </source>
</evidence>
<feature type="chain" id="PRO_5046379115" description="cAMP factor (Cfa)" evidence="1">
    <location>
        <begin position="47"/>
        <end position="299"/>
    </location>
</feature>
<keyword evidence="1" id="KW-0732">Signal</keyword>
<proteinExistence type="predicted"/>
<sequence>MVKLVRSRGQIVAKEEKFMRIKFITAPLVAGALMIPAALSTPAAQAAIPAVPAASSNTGDARKLLDDVNGRITSLTSDLKVAKASMSPKEVIDTISDLLKQAMALKAQLEKIVKGVIAFAKTVPARVELFLAMCDTTHTATLTLQDKVQNAHSAVLLEIAHAINVLITIDSTPAQLTDEVAALKKALATAQAMPDLKPTDVATKFVRAKLGRLIVQVRFDRNTCVVDYKDKVTVRLLNRAISRAGQVRGNAWVRVADVDQAIKELKIAYQDALKAPNKEGAPASPSFCMPAASAPVAVA</sequence>
<accession>A0ABN0C256</accession>
<dbReference type="Proteomes" id="UP000003179">
    <property type="component" value="Unassembled WGS sequence"/>
</dbReference>
<dbReference type="Pfam" id="PF07373">
    <property type="entry name" value="CAMP_factor"/>
    <property type="match status" value="1"/>
</dbReference>
<comment type="caution">
    <text evidence="2">The sequence shown here is derived from an EMBL/GenBank/DDBJ whole genome shotgun (WGS) entry which is preliminary data.</text>
</comment>
<gene>
    <name evidence="2" type="ORF">HMPREF9607_02507</name>
</gene>
<feature type="signal peptide" evidence="1">
    <location>
        <begin position="1"/>
        <end position="46"/>
    </location>
</feature>
<evidence type="ECO:0000256" key="1">
    <source>
        <dbReference type="SAM" id="SignalP"/>
    </source>
</evidence>